<name>A0A4Z2F2D2_9TELE</name>
<gene>
    <name evidence="2" type="ORF">EYF80_054914</name>
</gene>
<keyword evidence="1" id="KW-0472">Membrane</keyword>
<keyword evidence="3" id="KW-1185">Reference proteome</keyword>
<dbReference type="AlphaFoldDB" id="A0A4Z2F2D2"/>
<comment type="caution">
    <text evidence="2">The sequence shown here is derived from an EMBL/GenBank/DDBJ whole genome shotgun (WGS) entry which is preliminary data.</text>
</comment>
<dbReference type="EMBL" id="SRLO01001865">
    <property type="protein sequence ID" value="TNN34921.1"/>
    <property type="molecule type" value="Genomic_DNA"/>
</dbReference>
<protein>
    <submittedName>
        <fullName evidence="2">Uncharacterized protein</fullName>
    </submittedName>
</protein>
<accession>A0A4Z2F2D2</accession>
<organism evidence="2 3">
    <name type="scientific">Liparis tanakae</name>
    <name type="common">Tanaka's snailfish</name>
    <dbReference type="NCBI Taxonomy" id="230148"/>
    <lineage>
        <taxon>Eukaryota</taxon>
        <taxon>Metazoa</taxon>
        <taxon>Chordata</taxon>
        <taxon>Craniata</taxon>
        <taxon>Vertebrata</taxon>
        <taxon>Euteleostomi</taxon>
        <taxon>Actinopterygii</taxon>
        <taxon>Neopterygii</taxon>
        <taxon>Teleostei</taxon>
        <taxon>Neoteleostei</taxon>
        <taxon>Acanthomorphata</taxon>
        <taxon>Eupercaria</taxon>
        <taxon>Perciformes</taxon>
        <taxon>Cottioidei</taxon>
        <taxon>Cottales</taxon>
        <taxon>Liparidae</taxon>
        <taxon>Liparis</taxon>
    </lineage>
</organism>
<keyword evidence="1" id="KW-1133">Transmembrane helix</keyword>
<dbReference type="Proteomes" id="UP000314294">
    <property type="component" value="Unassembled WGS sequence"/>
</dbReference>
<proteinExistence type="predicted"/>
<reference evidence="2 3" key="1">
    <citation type="submission" date="2019-03" db="EMBL/GenBank/DDBJ databases">
        <title>First draft genome of Liparis tanakae, snailfish: a comprehensive survey of snailfish specific genes.</title>
        <authorList>
            <person name="Kim W."/>
            <person name="Song I."/>
            <person name="Jeong J.-H."/>
            <person name="Kim D."/>
            <person name="Kim S."/>
            <person name="Ryu S."/>
            <person name="Song J.Y."/>
            <person name="Lee S.K."/>
        </authorList>
    </citation>
    <scope>NUCLEOTIDE SEQUENCE [LARGE SCALE GENOMIC DNA]</scope>
    <source>
        <tissue evidence="2">Muscle</tissue>
    </source>
</reference>
<sequence>MSFQTDFWEAGGVIVFALLIYFPAKFVPIWSFLFSALLSGTISAEGAVQLTTDGDVYWLHRHIISPPGPQWRDPMKLVNKWLHEL</sequence>
<evidence type="ECO:0000313" key="2">
    <source>
        <dbReference type="EMBL" id="TNN34921.1"/>
    </source>
</evidence>
<feature type="transmembrane region" description="Helical" evidence="1">
    <location>
        <begin position="12"/>
        <end position="33"/>
    </location>
</feature>
<evidence type="ECO:0000313" key="3">
    <source>
        <dbReference type="Proteomes" id="UP000314294"/>
    </source>
</evidence>
<evidence type="ECO:0000256" key="1">
    <source>
        <dbReference type="SAM" id="Phobius"/>
    </source>
</evidence>
<keyword evidence="1" id="KW-0812">Transmembrane</keyword>